<feature type="transmembrane region" description="Helical" evidence="12">
    <location>
        <begin position="750"/>
        <end position="770"/>
    </location>
</feature>
<dbReference type="EMBL" id="OMOF01000162">
    <property type="protein sequence ID" value="SPF41150.1"/>
    <property type="molecule type" value="Genomic_DNA"/>
</dbReference>
<evidence type="ECO:0000256" key="5">
    <source>
        <dbReference type="ARBA" id="ARBA00022723"/>
    </source>
</evidence>
<feature type="transmembrane region" description="Helical" evidence="12">
    <location>
        <begin position="623"/>
        <end position="640"/>
    </location>
</feature>
<dbReference type="Gene3D" id="2.70.150.10">
    <property type="entry name" value="Calcium-transporting ATPase, cytoplasmic transduction domain A"/>
    <property type="match status" value="1"/>
</dbReference>
<name>A0A2U3KNJ5_9FIRM</name>
<dbReference type="FunFam" id="3.40.50.1000:FF:000211">
    <property type="entry name" value="Plasma membrane ATPase"/>
    <property type="match status" value="1"/>
</dbReference>
<dbReference type="Gene3D" id="1.20.1110.10">
    <property type="entry name" value="Calcium-transporting ATPase, transmembrane domain"/>
    <property type="match status" value="1"/>
</dbReference>
<keyword evidence="3" id="KW-0597">Phosphoprotein</keyword>
<evidence type="ECO:0000256" key="4">
    <source>
        <dbReference type="ARBA" id="ARBA00022692"/>
    </source>
</evidence>
<dbReference type="GO" id="GO:0008553">
    <property type="term" value="F:P-type proton-exporting transporter activity"/>
    <property type="evidence" value="ECO:0007669"/>
    <property type="project" value="InterPro"/>
</dbReference>
<keyword evidence="6" id="KW-0547">Nucleotide-binding</keyword>
<evidence type="ECO:0000256" key="2">
    <source>
        <dbReference type="ARBA" id="ARBA00008804"/>
    </source>
</evidence>
<dbReference type="Gene3D" id="3.40.1110.10">
    <property type="entry name" value="Calcium-transporting ATPase, cytoplasmic domain N"/>
    <property type="match status" value="1"/>
</dbReference>
<gene>
    <name evidence="14" type="ORF">SBF1_2440004</name>
</gene>
<dbReference type="Pfam" id="PF00702">
    <property type="entry name" value="Hydrolase"/>
    <property type="match status" value="1"/>
</dbReference>
<evidence type="ECO:0000256" key="10">
    <source>
        <dbReference type="ARBA" id="ARBA00022989"/>
    </source>
</evidence>
<keyword evidence="9" id="KW-1278">Translocase</keyword>
<keyword evidence="5" id="KW-0479">Metal-binding</keyword>
<keyword evidence="11 12" id="KW-0472">Membrane</keyword>
<keyword evidence="10 12" id="KW-1133">Transmembrane helix</keyword>
<dbReference type="Gene3D" id="3.40.50.1000">
    <property type="entry name" value="HAD superfamily/HAD-like"/>
    <property type="match status" value="1"/>
</dbReference>
<dbReference type="InterPro" id="IPR001757">
    <property type="entry name" value="P_typ_ATPase"/>
</dbReference>
<evidence type="ECO:0000256" key="11">
    <source>
        <dbReference type="ARBA" id="ARBA00023136"/>
    </source>
</evidence>
<dbReference type="PANTHER" id="PTHR42861">
    <property type="entry name" value="CALCIUM-TRANSPORTING ATPASE"/>
    <property type="match status" value="1"/>
</dbReference>
<dbReference type="SFLD" id="SFLDG00002">
    <property type="entry name" value="C1.7:_P-type_atpase_like"/>
    <property type="match status" value="1"/>
</dbReference>
<keyword evidence="7" id="KW-0067">ATP-binding</keyword>
<dbReference type="InterPro" id="IPR059000">
    <property type="entry name" value="ATPase_P-type_domA"/>
</dbReference>
<dbReference type="PRINTS" id="PR00119">
    <property type="entry name" value="CATATPASE"/>
</dbReference>
<dbReference type="Pfam" id="PF00690">
    <property type="entry name" value="Cation_ATPase_N"/>
    <property type="match status" value="1"/>
</dbReference>
<evidence type="ECO:0000256" key="7">
    <source>
        <dbReference type="ARBA" id="ARBA00022840"/>
    </source>
</evidence>
<dbReference type="OrthoDB" id="9760364at2"/>
<dbReference type="PRINTS" id="PR00120">
    <property type="entry name" value="HATPASE"/>
</dbReference>
<keyword evidence="4 12" id="KW-0812">Transmembrane</keyword>
<dbReference type="NCBIfam" id="TIGR01494">
    <property type="entry name" value="ATPase_P-type"/>
    <property type="match status" value="2"/>
</dbReference>
<feature type="transmembrane region" description="Helical" evidence="12">
    <location>
        <begin position="72"/>
        <end position="99"/>
    </location>
</feature>
<feature type="transmembrane region" description="Helical" evidence="12">
    <location>
        <begin position="711"/>
        <end position="730"/>
    </location>
</feature>
<dbReference type="InterPro" id="IPR023298">
    <property type="entry name" value="ATPase_P-typ_TM_dom_sf"/>
</dbReference>
<keyword evidence="8" id="KW-0460">Magnesium</keyword>
<evidence type="ECO:0000259" key="13">
    <source>
        <dbReference type="SMART" id="SM00831"/>
    </source>
</evidence>
<feature type="domain" description="Cation-transporting P-type ATPase N-terminal" evidence="13">
    <location>
        <begin position="10"/>
        <end position="82"/>
    </location>
</feature>
<feature type="transmembrane region" description="Helical" evidence="12">
    <location>
        <begin position="259"/>
        <end position="284"/>
    </location>
</feature>
<dbReference type="GO" id="GO:0046872">
    <property type="term" value="F:metal ion binding"/>
    <property type="evidence" value="ECO:0007669"/>
    <property type="project" value="UniProtKB-KW"/>
</dbReference>
<dbReference type="InterPro" id="IPR023299">
    <property type="entry name" value="ATPase_P-typ_cyto_dom_N"/>
</dbReference>
<dbReference type="GO" id="GO:0120029">
    <property type="term" value="P:proton export across plasma membrane"/>
    <property type="evidence" value="ECO:0007669"/>
    <property type="project" value="InterPro"/>
</dbReference>
<comment type="similarity">
    <text evidence="2">Belongs to the cation transport ATPase (P-type) (TC 3.A.3) family. Type IIIA subfamily.</text>
</comment>
<sequence length="806" mass="88217">MSILVKNTSEYKEISIEDTHKLLGTNKDGLSDSEVKDRLGTFGYNEIVEDKRNPFFEFLLRYWAPMPWLLELAMALSFALSHYLEGIIIFALLTINAVIGQIHSSGSQKVIDLLRKKLAIQVKVLRNKKWSMEDAKGIVDGDIISVKLGDIVPADAKIISGDLSVDQSALTGESLPLEIHQSDIIYSGSIVRRGEVTGIVVNTGANTYFGKTAELVKIAKPRSHQQEVMMAIVKYMMYLGIAASILISVSAFLMHLSILLILTFVVIFLLGAIPVALPAVLTIIQSVGATELAKKGALVNRLDSVEDAASIDIICFDKTGTITQNKLSVVDSIPLSENKKEDVLRIAALTSQSKGMDLIDLAVIGYAEKTGIGFNEYKQVSYTPFDPSTKRTEAIIEAGGNHFRTVKGAAQVIMSLCRDVSRETIDEVNKITDGFSKKGYRTIAVAISEGNDLNNLKLAGLLSLADPPRPDSKSMIDQLRKLGIKPMMLTGDSLDIAKDISNHIGIGNNIIRMEDIKDLSSDKQLKIVSECDGFAEIYPEDKYKIVKLLQSGGHIVGMTGDGVNDAPALKQAEMGIAVSNATDVAKVAASVVLTETGLGVIIEAITISRQTYQRMLTWVINKVAKVIEFVVLLTIGFFWFHNMLLSLLGVSLLVFANDFVTMSLATDNVKQTSNPNKWNVKNNILASLIPALSYVLEDALVILTGENYFHLQWNALTTLVMLSLIFNSQLRVLIVRERRHFWSSLPGKGLLISSTAAIIGFALVGLFGILVPPLKLLIVLTVFGLSALFTLGIDFPKYYLFEKFGL</sequence>
<dbReference type="SMART" id="SM00831">
    <property type="entry name" value="Cation_ATPase_N"/>
    <property type="match status" value="1"/>
</dbReference>
<reference evidence="15" key="1">
    <citation type="submission" date="2018-02" db="EMBL/GenBank/DDBJ databases">
        <authorList>
            <person name="Hausmann B."/>
        </authorList>
    </citation>
    <scope>NUCLEOTIDE SEQUENCE [LARGE SCALE GENOMIC DNA]</scope>
    <source>
        <strain evidence="15">Peat soil MAG SbF1</strain>
    </source>
</reference>
<dbReference type="SUPFAM" id="SSF81653">
    <property type="entry name" value="Calcium ATPase, transduction domain A"/>
    <property type="match status" value="1"/>
</dbReference>
<evidence type="ECO:0000256" key="12">
    <source>
        <dbReference type="SAM" id="Phobius"/>
    </source>
</evidence>
<dbReference type="InterPro" id="IPR008250">
    <property type="entry name" value="ATPase_P-typ_transduc_dom_A_sf"/>
</dbReference>
<feature type="transmembrane region" description="Helical" evidence="12">
    <location>
        <begin position="646"/>
        <end position="665"/>
    </location>
</feature>
<feature type="transmembrane region" description="Helical" evidence="12">
    <location>
        <begin position="776"/>
        <end position="795"/>
    </location>
</feature>
<accession>A0A2U3KNJ5</accession>
<dbReference type="Proteomes" id="UP000238916">
    <property type="component" value="Unassembled WGS sequence"/>
</dbReference>
<evidence type="ECO:0000313" key="14">
    <source>
        <dbReference type="EMBL" id="SPF41150.1"/>
    </source>
</evidence>
<dbReference type="InterPro" id="IPR044492">
    <property type="entry name" value="P_typ_ATPase_HD_dom"/>
</dbReference>
<dbReference type="SUPFAM" id="SSF56784">
    <property type="entry name" value="HAD-like"/>
    <property type="match status" value="1"/>
</dbReference>
<dbReference type="PROSITE" id="PS00154">
    <property type="entry name" value="ATPASE_E1_E2"/>
    <property type="match status" value="1"/>
</dbReference>
<evidence type="ECO:0000256" key="1">
    <source>
        <dbReference type="ARBA" id="ARBA00004141"/>
    </source>
</evidence>
<dbReference type="GO" id="GO:0016887">
    <property type="term" value="F:ATP hydrolysis activity"/>
    <property type="evidence" value="ECO:0007669"/>
    <property type="project" value="InterPro"/>
</dbReference>
<dbReference type="Pfam" id="PF00122">
    <property type="entry name" value="E1-E2_ATPase"/>
    <property type="match status" value="1"/>
</dbReference>
<dbReference type="InterPro" id="IPR018303">
    <property type="entry name" value="ATPase_P-typ_P_site"/>
</dbReference>
<dbReference type="InterPro" id="IPR036412">
    <property type="entry name" value="HAD-like_sf"/>
</dbReference>
<evidence type="ECO:0000256" key="9">
    <source>
        <dbReference type="ARBA" id="ARBA00022967"/>
    </source>
</evidence>
<comment type="subcellular location">
    <subcellularLocation>
        <location evidence="1">Membrane</location>
        <topology evidence="1">Multi-pass membrane protein</topology>
    </subcellularLocation>
</comment>
<dbReference type="SUPFAM" id="SSF81665">
    <property type="entry name" value="Calcium ATPase, transmembrane domain M"/>
    <property type="match status" value="1"/>
</dbReference>
<feature type="transmembrane region" description="Helical" evidence="12">
    <location>
        <begin position="232"/>
        <end position="253"/>
    </location>
</feature>
<dbReference type="InterPro" id="IPR006534">
    <property type="entry name" value="P-type_ATPase_IIIA"/>
</dbReference>
<dbReference type="GO" id="GO:0016020">
    <property type="term" value="C:membrane"/>
    <property type="evidence" value="ECO:0007669"/>
    <property type="project" value="UniProtKB-SubCell"/>
</dbReference>
<dbReference type="SFLD" id="SFLDF00027">
    <property type="entry name" value="p-type_atpase"/>
    <property type="match status" value="1"/>
</dbReference>
<protein>
    <submittedName>
        <fullName evidence="14">Cation transport ATPase</fullName>
    </submittedName>
</protein>
<evidence type="ECO:0000313" key="15">
    <source>
        <dbReference type="Proteomes" id="UP000238916"/>
    </source>
</evidence>
<dbReference type="SUPFAM" id="SSF81660">
    <property type="entry name" value="Metal cation-transporting ATPase, ATP-binding domain N"/>
    <property type="match status" value="1"/>
</dbReference>
<feature type="transmembrane region" description="Helical" evidence="12">
    <location>
        <begin position="685"/>
        <end position="705"/>
    </location>
</feature>
<dbReference type="NCBIfam" id="TIGR01647">
    <property type="entry name" value="ATPase-IIIA_H"/>
    <property type="match status" value="1"/>
</dbReference>
<proteinExistence type="inferred from homology"/>
<evidence type="ECO:0000256" key="3">
    <source>
        <dbReference type="ARBA" id="ARBA00022553"/>
    </source>
</evidence>
<organism evidence="14 15">
    <name type="scientific">Candidatus Desulfosporosinus infrequens</name>
    <dbReference type="NCBI Taxonomy" id="2043169"/>
    <lineage>
        <taxon>Bacteria</taxon>
        <taxon>Bacillati</taxon>
        <taxon>Bacillota</taxon>
        <taxon>Clostridia</taxon>
        <taxon>Eubacteriales</taxon>
        <taxon>Desulfitobacteriaceae</taxon>
        <taxon>Desulfosporosinus</taxon>
    </lineage>
</organism>
<dbReference type="GO" id="GO:0005524">
    <property type="term" value="F:ATP binding"/>
    <property type="evidence" value="ECO:0007669"/>
    <property type="project" value="UniProtKB-KW"/>
</dbReference>
<dbReference type="InterPro" id="IPR023214">
    <property type="entry name" value="HAD_sf"/>
</dbReference>
<dbReference type="SFLD" id="SFLDS00003">
    <property type="entry name" value="Haloacid_Dehalogenase"/>
    <property type="match status" value="1"/>
</dbReference>
<evidence type="ECO:0000256" key="8">
    <source>
        <dbReference type="ARBA" id="ARBA00022842"/>
    </source>
</evidence>
<dbReference type="AlphaFoldDB" id="A0A2U3KNJ5"/>
<dbReference type="FunFam" id="2.70.150.10:FF:000042">
    <property type="entry name" value="Plasma membrane ATPase"/>
    <property type="match status" value="1"/>
</dbReference>
<dbReference type="InterPro" id="IPR004014">
    <property type="entry name" value="ATPase_P-typ_cation-transptr_N"/>
</dbReference>
<evidence type="ECO:0000256" key="6">
    <source>
        <dbReference type="ARBA" id="ARBA00022741"/>
    </source>
</evidence>